<keyword evidence="1" id="KW-0812">Transmembrane</keyword>
<reference evidence="4" key="1">
    <citation type="journal article" date="2019" name="Int. J. Syst. Evol. Microbiol.">
        <title>The Global Catalogue of Microorganisms (GCM) 10K type strain sequencing project: providing services to taxonomists for standard genome sequencing and annotation.</title>
        <authorList>
            <consortium name="The Broad Institute Genomics Platform"/>
            <consortium name="The Broad Institute Genome Sequencing Center for Infectious Disease"/>
            <person name="Wu L."/>
            <person name="Ma J."/>
        </authorList>
    </citation>
    <scope>NUCLEOTIDE SEQUENCE [LARGE SCALE GENOMIC DNA]</scope>
    <source>
        <strain evidence="4">CCUG 48316</strain>
    </source>
</reference>
<protein>
    <submittedName>
        <fullName evidence="3">Uncharacterized protein</fullName>
    </submittedName>
</protein>
<evidence type="ECO:0000256" key="1">
    <source>
        <dbReference type="SAM" id="Phobius"/>
    </source>
</evidence>
<dbReference type="Proteomes" id="UP001596292">
    <property type="component" value="Unassembled WGS sequence"/>
</dbReference>
<accession>A0ABW2BRH6</accession>
<sequence length="131" mass="13504">MLGGYLAAVAAAVTTLMLASAASALFGPPPSPVAEPTLPSDLISVAITFVIATLFVTVFAMPAFLLCLAVSIRTGWRHPTIHVACGGAIGLALGHLFAGMVDWPLQAVSAGVVGGGVYWWLAVRERRWSGS</sequence>
<proteinExistence type="predicted"/>
<keyword evidence="1" id="KW-1133">Transmembrane helix</keyword>
<feature type="transmembrane region" description="Helical" evidence="1">
    <location>
        <begin position="42"/>
        <end position="68"/>
    </location>
</feature>
<feature type="transmembrane region" description="Helical" evidence="1">
    <location>
        <begin position="80"/>
        <end position="97"/>
    </location>
</feature>
<keyword evidence="2" id="KW-0732">Signal</keyword>
<evidence type="ECO:0000256" key="2">
    <source>
        <dbReference type="SAM" id="SignalP"/>
    </source>
</evidence>
<evidence type="ECO:0000313" key="4">
    <source>
        <dbReference type="Proteomes" id="UP001596292"/>
    </source>
</evidence>
<name>A0ABW2BRH6_9HYPH</name>
<comment type="caution">
    <text evidence="3">The sequence shown here is derived from an EMBL/GenBank/DDBJ whole genome shotgun (WGS) entry which is preliminary data.</text>
</comment>
<evidence type="ECO:0000313" key="3">
    <source>
        <dbReference type="EMBL" id="MFC6792165.1"/>
    </source>
</evidence>
<keyword evidence="1" id="KW-0472">Membrane</keyword>
<feature type="chain" id="PRO_5046007368" evidence="2">
    <location>
        <begin position="22"/>
        <end position="131"/>
    </location>
</feature>
<dbReference type="RefSeq" id="WP_378973784.1">
    <property type="nucleotide sequence ID" value="NZ_JBHSWN010000001.1"/>
</dbReference>
<feature type="signal peptide" evidence="2">
    <location>
        <begin position="1"/>
        <end position="21"/>
    </location>
</feature>
<keyword evidence="4" id="KW-1185">Reference proteome</keyword>
<feature type="transmembrane region" description="Helical" evidence="1">
    <location>
        <begin position="103"/>
        <end position="121"/>
    </location>
</feature>
<dbReference type="EMBL" id="JBHSWN010000001">
    <property type="protein sequence ID" value="MFC6792165.1"/>
    <property type="molecule type" value="Genomic_DNA"/>
</dbReference>
<organism evidence="3 4">
    <name type="scientific">Methylobacterium komagatae</name>
    <dbReference type="NCBI Taxonomy" id="374425"/>
    <lineage>
        <taxon>Bacteria</taxon>
        <taxon>Pseudomonadati</taxon>
        <taxon>Pseudomonadota</taxon>
        <taxon>Alphaproteobacteria</taxon>
        <taxon>Hyphomicrobiales</taxon>
        <taxon>Methylobacteriaceae</taxon>
        <taxon>Methylobacterium</taxon>
    </lineage>
</organism>
<gene>
    <name evidence="3" type="ORF">ACFQE0_22845</name>
</gene>